<dbReference type="InterPro" id="IPR002492">
    <property type="entry name" value="Transposase_Tc1-like"/>
</dbReference>
<feature type="domain" description="Transposase Tc1-like" evidence="1">
    <location>
        <begin position="2"/>
        <end position="49"/>
    </location>
</feature>
<dbReference type="Proteomes" id="UP001162483">
    <property type="component" value="Unassembled WGS sequence"/>
</dbReference>
<gene>
    <name evidence="2" type="ORF">SPARVUS_LOCUS5184949</name>
</gene>
<evidence type="ECO:0000313" key="3">
    <source>
        <dbReference type="Proteomes" id="UP001162483"/>
    </source>
</evidence>
<name>A0ABN9CIZ8_9NEOB</name>
<organism evidence="2 3">
    <name type="scientific">Staurois parvus</name>
    <dbReference type="NCBI Taxonomy" id="386267"/>
    <lineage>
        <taxon>Eukaryota</taxon>
        <taxon>Metazoa</taxon>
        <taxon>Chordata</taxon>
        <taxon>Craniata</taxon>
        <taxon>Vertebrata</taxon>
        <taxon>Euteleostomi</taxon>
        <taxon>Amphibia</taxon>
        <taxon>Batrachia</taxon>
        <taxon>Anura</taxon>
        <taxon>Neobatrachia</taxon>
        <taxon>Ranoidea</taxon>
        <taxon>Ranidae</taxon>
        <taxon>Staurois</taxon>
    </lineage>
</organism>
<keyword evidence="3" id="KW-1185">Reference proteome</keyword>
<dbReference type="EMBL" id="CATNWA010010560">
    <property type="protein sequence ID" value="CAI9560109.1"/>
    <property type="molecule type" value="Genomic_DNA"/>
</dbReference>
<reference evidence="2" key="1">
    <citation type="submission" date="2023-05" db="EMBL/GenBank/DDBJ databases">
        <authorList>
            <person name="Stuckert A."/>
        </authorList>
    </citation>
    <scope>NUCLEOTIDE SEQUENCE</scope>
</reference>
<comment type="caution">
    <text evidence="2">The sequence shown here is derived from an EMBL/GenBank/DDBJ whole genome shotgun (WGS) entry which is preliminary data.</text>
</comment>
<evidence type="ECO:0000259" key="1">
    <source>
        <dbReference type="Pfam" id="PF01498"/>
    </source>
</evidence>
<evidence type="ECO:0000313" key="2">
    <source>
        <dbReference type="EMBL" id="CAI9560109.1"/>
    </source>
</evidence>
<protein>
    <recommendedName>
        <fullName evidence="1">Transposase Tc1-like domain-containing protein</fullName>
    </recommendedName>
</protein>
<accession>A0ABN9CIZ8</accession>
<sequence>MDRRIAKMARTQPTISSRKIKEGVKLPVSTVTIRRRLCEAKLSARSPPKSHC</sequence>
<proteinExistence type="predicted"/>
<dbReference type="Pfam" id="PF01498">
    <property type="entry name" value="HTH_Tnp_Tc3_2"/>
    <property type="match status" value="1"/>
</dbReference>